<name>A0A8H3X1Y4_GIGMA</name>
<feature type="transmembrane region" description="Helical" evidence="1">
    <location>
        <begin position="207"/>
        <end position="233"/>
    </location>
</feature>
<feature type="transmembrane region" description="Helical" evidence="1">
    <location>
        <begin position="25"/>
        <end position="46"/>
    </location>
</feature>
<keyword evidence="3" id="KW-1185">Reference proteome</keyword>
<feature type="transmembrane region" description="Helical" evidence="1">
    <location>
        <begin position="284"/>
        <end position="305"/>
    </location>
</feature>
<dbReference type="PANTHER" id="PTHR34391:SF1">
    <property type="entry name" value="UPF0658 GOLGI APPARATUS MEMBRANE PROTEIN C1952.10C-RELATED"/>
    <property type="match status" value="1"/>
</dbReference>
<accession>A0A8H3X1Y4</accession>
<organism evidence="2 3">
    <name type="scientific">Gigaspora margarita</name>
    <dbReference type="NCBI Taxonomy" id="4874"/>
    <lineage>
        <taxon>Eukaryota</taxon>
        <taxon>Fungi</taxon>
        <taxon>Fungi incertae sedis</taxon>
        <taxon>Mucoromycota</taxon>
        <taxon>Glomeromycotina</taxon>
        <taxon>Glomeromycetes</taxon>
        <taxon>Diversisporales</taxon>
        <taxon>Gigasporaceae</taxon>
        <taxon>Gigaspora</taxon>
    </lineage>
</organism>
<evidence type="ECO:0000313" key="2">
    <source>
        <dbReference type="EMBL" id="KAF0395325.1"/>
    </source>
</evidence>
<feature type="transmembrane region" description="Helical" evidence="1">
    <location>
        <begin position="253"/>
        <end position="272"/>
    </location>
</feature>
<keyword evidence="1" id="KW-0472">Membrane</keyword>
<proteinExistence type="predicted"/>
<sequence length="374" mass="44221">MVEIGLQRRIKKFVSRIIESQWTRYFIITSILQAAIVITLEIRVLLRNDESSRNAQSYMEITNLTLEDNGCTIKPSLFRMNNIEEENFIFIIFQIFQMWFCFTAVYNQNTIQIITLSIINYLCASFSLVQVFEVKKWYSDLVIACPGRFDNLDPHFSYYDVPLMIVLLFFATIMAFLSWKLYRQFGWNIYRKIGADIKIQSMYKTMLIFVMLLKLDLFFIQLLCLEGCTVYLVNIGRNRPTTPDHMRYIPSPFFFFHICVTVLVGFTQLLAYRSLRKEYKIGMIIVAILWVVFCVDLIIIAKYSIRTVQDSWFFFIIFLFFGVIMCMLSFIWTIFVLKNFGQGLQTHVEEAKKSYRISTLPLPSTTCKRWPIED</sequence>
<feature type="transmembrane region" description="Helical" evidence="1">
    <location>
        <begin position="88"/>
        <end position="106"/>
    </location>
</feature>
<reference evidence="2 3" key="1">
    <citation type="journal article" date="2019" name="Environ. Microbiol.">
        <title>At the nexus of three kingdoms: the genome of the mycorrhizal fungus Gigaspora margarita provides insights into plant, endobacterial and fungal interactions.</title>
        <authorList>
            <person name="Venice F."/>
            <person name="Ghignone S."/>
            <person name="Salvioli di Fossalunga A."/>
            <person name="Amselem J."/>
            <person name="Novero M."/>
            <person name="Xianan X."/>
            <person name="Sedzielewska Toro K."/>
            <person name="Morin E."/>
            <person name="Lipzen A."/>
            <person name="Grigoriev I.V."/>
            <person name="Henrissat B."/>
            <person name="Martin F.M."/>
            <person name="Bonfante P."/>
        </authorList>
    </citation>
    <scope>NUCLEOTIDE SEQUENCE [LARGE SCALE GENOMIC DNA]</scope>
    <source>
        <strain evidence="2 3">BEG34</strain>
    </source>
</reference>
<evidence type="ECO:0000256" key="1">
    <source>
        <dbReference type="SAM" id="Phobius"/>
    </source>
</evidence>
<dbReference type="InterPro" id="IPR040410">
    <property type="entry name" value="UPF0658_Golgi"/>
</dbReference>
<dbReference type="AlphaFoldDB" id="A0A8H3X1Y4"/>
<feature type="transmembrane region" description="Helical" evidence="1">
    <location>
        <begin position="113"/>
        <end position="132"/>
    </location>
</feature>
<keyword evidence="1" id="KW-1133">Transmembrane helix</keyword>
<feature type="transmembrane region" description="Helical" evidence="1">
    <location>
        <begin position="161"/>
        <end position="182"/>
    </location>
</feature>
<feature type="transmembrane region" description="Helical" evidence="1">
    <location>
        <begin position="311"/>
        <end position="337"/>
    </location>
</feature>
<gene>
    <name evidence="2" type="ORF">F8M41_010270</name>
</gene>
<keyword evidence="1" id="KW-0812">Transmembrane</keyword>
<dbReference type="PANTHER" id="PTHR34391">
    <property type="entry name" value="UPF0658 GOLGI APPARATUS MEMBRANE PROTEIN C1952.10C-RELATED"/>
    <property type="match status" value="1"/>
</dbReference>
<dbReference type="Proteomes" id="UP000439903">
    <property type="component" value="Unassembled WGS sequence"/>
</dbReference>
<dbReference type="OrthoDB" id="2448307at2759"/>
<evidence type="ECO:0000313" key="3">
    <source>
        <dbReference type="Proteomes" id="UP000439903"/>
    </source>
</evidence>
<dbReference type="EMBL" id="WTPW01002147">
    <property type="protein sequence ID" value="KAF0395325.1"/>
    <property type="molecule type" value="Genomic_DNA"/>
</dbReference>
<dbReference type="GO" id="GO:0005794">
    <property type="term" value="C:Golgi apparatus"/>
    <property type="evidence" value="ECO:0007669"/>
    <property type="project" value="TreeGrafter"/>
</dbReference>
<comment type="caution">
    <text evidence="2">The sequence shown here is derived from an EMBL/GenBank/DDBJ whole genome shotgun (WGS) entry which is preliminary data.</text>
</comment>
<protein>
    <submittedName>
        <fullName evidence="2">Uncharacterized protein</fullName>
    </submittedName>
</protein>